<reference evidence="2 3" key="1">
    <citation type="journal article" date="2001" name="J. Bacteriol.">
        <title>Phylogeny of the major head and tail genes of the wide-ranging T4-type bacteriophages.</title>
        <authorList>
            <person name="Tetart F."/>
            <person name="Desplats C."/>
            <person name="Kutateladze M."/>
            <person name="Monod C."/>
            <person name="Ackermann H.W."/>
            <person name="Krisch H.M."/>
        </authorList>
    </citation>
    <scope>NUCLEOTIDE SEQUENCE</scope>
</reference>
<organism evidence="2 3">
    <name type="scientific">Aeromonas phage Aeh1</name>
    <dbReference type="NCBI Taxonomy" id="2880362"/>
    <lineage>
        <taxon>Viruses</taxon>
        <taxon>Duplodnaviria</taxon>
        <taxon>Heunggongvirae</taxon>
        <taxon>Uroviricota</taxon>
        <taxon>Caudoviricetes</taxon>
        <taxon>Pantevenvirales</taxon>
        <taxon>Straboviridae</taxon>
        <taxon>Cinqassovirus</taxon>
        <taxon>Cinqassovirus aeh1</taxon>
    </lineage>
</organism>
<dbReference type="InterPro" id="IPR010982">
    <property type="entry name" value="Lambda_DNA-bd_dom_sf"/>
</dbReference>
<evidence type="ECO:0000259" key="1">
    <source>
        <dbReference type="Pfam" id="PF04218"/>
    </source>
</evidence>
<evidence type="ECO:0000313" key="2">
    <source>
        <dbReference type="EMBL" id="AAQ17891.1"/>
    </source>
</evidence>
<dbReference type="InterPro" id="IPR007889">
    <property type="entry name" value="HTH_Psq"/>
</dbReference>
<dbReference type="RefSeq" id="NP_944119.1">
    <property type="nucleotide sequence ID" value="NC_005260.1"/>
</dbReference>
<dbReference type="InterPro" id="IPR009057">
    <property type="entry name" value="Homeodomain-like_sf"/>
</dbReference>
<dbReference type="EMBL" id="AY266303">
    <property type="protein sequence ID" value="AAQ17891.1"/>
    <property type="molecule type" value="Genomic_DNA"/>
</dbReference>
<gene>
    <name evidence="2" type="ORF">Aeh1ORF230c</name>
</gene>
<accession>Q76YK4</accession>
<dbReference type="Gene3D" id="1.10.260.40">
    <property type="entry name" value="lambda repressor-like DNA-binding domains"/>
    <property type="match status" value="1"/>
</dbReference>
<proteinExistence type="predicted"/>
<dbReference type="GO" id="GO:0003677">
    <property type="term" value="F:DNA binding"/>
    <property type="evidence" value="ECO:0007669"/>
    <property type="project" value="InterPro"/>
</dbReference>
<dbReference type="OrthoDB" id="33777at10239"/>
<dbReference type="Proteomes" id="UP000002555">
    <property type="component" value="Segment"/>
</dbReference>
<keyword evidence="3" id="KW-1185">Reference proteome</keyword>
<evidence type="ECO:0000313" key="3">
    <source>
        <dbReference type="Proteomes" id="UP000002555"/>
    </source>
</evidence>
<dbReference type="Pfam" id="PF04218">
    <property type="entry name" value="CENP-B_N"/>
    <property type="match status" value="1"/>
</dbReference>
<protein>
    <recommendedName>
        <fullName evidence="1">HTH psq-type domain-containing protein</fullName>
    </recommendedName>
</protein>
<dbReference type="KEGG" id="vg:2657980"/>
<sequence>MNNATKIKAHFMNENGVAKAEIARQLEVSASTVSRWIKDVEQARIKSKSFVVMDVPSAEQDQVEIDIQSPVVQRRKIWTFTPTKVERKQRIEKREQQKQAMPQTAMRMAFEKAVIAG</sequence>
<feature type="domain" description="HTH psq-type" evidence="1">
    <location>
        <begin position="14"/>
        <end position="39"/>
    </location>
</feature>
<dbReference type="SUPFAM" id="SSF46689">
    <property type="entry name" value="Homeodomain-like"/>
    <property type="match status" value="1"/>
</dbReference>
<name>Q76YK4_9CAUD</name>